<feature type="transmembrane region" description="Helical" evidence="2">
    <location>
        <begin position="6"/>
        <end position="24"/>
    </location>
</feature>
<keyword evidence="5" id="KW-1185">Reference proteome</keyword>
<keyword evidence="2" id="KW-1133">Transmembrane helix</keyword>
<comment type="caution">
    <text evidence="4">The sequence shown here is derived from an EMBL/GenBank/DDBJ whole genome shotgun (WGS) entry which is preliminary data.</text>
</comment>
<name>A0A443YM74_9SPHI</name>
<evidence type="ECO:0000256" key="2">
    <source>
        <dbReference type="SAM" id="Phobius"/>
    </source>
</evidence>
<protein>
    <recommendedName>
        <fullName evidence="3">Peptidase M56 domain-containing protein</fullName>
    </recommendedName>
</protein>
<dbReference type="RefSeq" id="WP_113648599.1">
    <property type="nucleotide sequence ID" value="NZ_QMHN01000006.1"/>
</dbReference>
<dbReference type="PANTHER" id="PTHR34978:SF3">
    <property type="entry name" value="SLR0241 PROTEIN"/>
    <property type="match status" value="1"/>
</dbReference>
<dbReference type="Pfam" id="PF05569">
    <property type="entry name" value="Peptidase_M56"/>
    <property type="match status" value="1"/>
</dbReference>
<accession>A0A443YM74</accession>
<evidence type="ECO:0000256" key="1">
    <source>
        <dbReference type="SAM" id="MobiDB-lite"/>
    </source>
</evidence>
<dbReference type="InterPro" id="IPR052173">
    <property type="entry name" value="Beta-lactam_resp_regulator"/>
</dbReference>
<evidence type="ECO:0000313" key="5">
    <source>
        <dbReference type="Proteomes" id="UP000284120"/>
    </source>
</evidence>
<gene>
    <name evidence="4" type="ORF">DPV69_16930</name>
</gene>
<proteinExistence type="predicted"/>
<keyword evidence="2" id="KW-0812">Transmembrane</keyword>
<evidence type="ECO:0000313" key="4">
    <source>
        <dbReference type="EMBL" id="RWU04849.1"/>
    </source>
</evidence>
<reference evidence="4 5" key="1">
    <citation type="submission" date="2018-06" db="EMBL/GenBank/DDBJ databases">
        <title>Pedobacter endophyticus sp. nov., an endophytic bacterium isolated from a leaf of Triticum aestivum.</title>
        <authorList>
            <person name="Zhang L."/>
        </authorList>
    </citation>
    <scope>NUCLEOTIDE SEQUENCE [LARGE SCALE GENOMIC DNA]</scope>
    <source>
        <strain evidence="4 5">CM134L-2</strain>
    </source>
</reference>
<feature type="region of interest" description="Disordered" evidence="1">
    <location>
        <begin position="386"/>
        <end position="435"/>
    </location>
</feature>
<evidence type="ECO:0000259" key="3">
    <source>
        <dbReference type="Pfam" id="PF05569"/>
    </source>
</evidence>
<dbReference type="OrthoDB" id="649093at2"/>
<keyword evidence="2" id="KW-0472">Membrane</keyword>
<dbReference type="PANTHER" id="PTHR34978">
    <property type="entry name" value="POSSIBLE SENSOR-TRANSDUCER PROTEIN BLAR"/>
    <property type="match status" value="1"/>
</dbReference>
<sequence>MSWLYYLLEANLYLAAFYLLYKLLLQHTTFYQTNRYFLVLSIAMAFTIPLMQLGFLKPPLEVVETFQTEEVPQQFIEVVVADQPTAWTLNDYLLYGYLALAIGLSLKFLFSISKIIRLYFKHQKRELGKYTLVELSAEHAAFSFFNVLFIHPSMAKNNAVLTHEMIHIKQKHSLDIILLELLKIICWFNPLVYFMKRDLTLLHEYIADESTTAKNISKHEYAMFLIENSMASYSPSLVNQFFNQSILKSRINMLNKEKTANWARLKYLLAVPLGAGLLCASTLGFSKSYGYLEIGTQKKMKQEAAKSKQEKKTYYPDYKYDENNNFISLEKRAIVINGKVIKDKNKYYGSAEAEKIFFLSSEDAIKKYGNEGKDGAVEIIGKDVKMAPAPPKMPKENKNKSGRLKSPPPAIENPPKGKKLKKFPPPIVIPDQPNKTASLNSAKVEELTIIPSKKTEEIEIEEKKTSSDNGLHSLPLKYEKYPSKKVEEITLEEIKTKNIEGKPVELKIKANNPTQKVKGIKLDETNGTKSKEIKSIKIEATGTPTKKVQGVKLGKVKLPATTTTKIALSQQLKTGYNGKAWLLYKPQPVVDKNDRC</sequence>
<dbReference type="AlphaFoldDB" id="A0A443YM74"/>
<dbReference type="Proteomes" id="UP000284120">
    <property type="component" value="Unassembled WGS sequence"/>
</dbReference>
<feature type="transmembrane region" description="Helical" evidence="2">
    <location>
        <begin position="94"/>
        <end position="120"/>
    </location>
</feature>
<feature type="transmembrane region" description="Helical" evidence="2">
    <location>
        <begin position="36"/>
        <end position="56"/>
    </location>
</feature>
<feature type="transmembrane region" description="Helical" evidence="2">
    <location>
        <begin position="267"/>
        <end position="292"/>
    </location>
</feature>
<feature type="domain" description="Peptidase M56" evidence="3">
    <location>
        <begin position="158"/>
        <end position="254"/>
    </location>
</feature>
<organism evidence="4 5">
    <name type="scientific">Pedobacter chitinilyticus</name>
    <dbReference type="NCBI Taxonomy" id="2233776"/>
    <lineage>
        <taxon>Bacteria</taxon>
        <taxon>Pseudomonadati</taxon>
        <taxon>Bacteroidota</taxon>
        <taxon>Sphingobacteriia</taxon>
        <taxon>Sphingobacteriales</taxon>
        <taxon>Sphingobacteriaceae</taxon>
        <taxon>Pedobacter</taxon>
    </lineage>
</organism>
<dbReference type="EMBL" id="SAYW01000006">
    <property type="protein sequence ID" value="RWU04849.1"/>
    <property type="molecule type" value="Genomic_DNA"/>
</dbReference>
<dbReference type="InterPro" id="IPR008756">
    <property type="entry name" value="Peptidase_M56"/>
</dbReference>